<keyword evidence="1" id="KW-1133">Transmembrane helix</keyword>
<feature type="transmembrane region" description="Helical" evidence="1">
    <location>
        <begin position="34"/>
        <end position="56"/>
    </location>
</feature>
<comment type="caution">
    <text evidence="2">The sequence shown here is derived from an EMBL/GenBank/DDBJ whole genome shotgun (WGS) entry which is preliminary data.</text>
</comment>
<keyword evidence="1" id="KW-0812">Transmembrane</keyword>
<evidence type="ECO:0000313" key="2">
    <source>
        <dbReference type="EMBL" id="GAW96838.1"/>
    </source>
</evidence>
<reference evidence="2 3" key="1">
    <citation type="submission" date="2017-06" db="EMBL/GenBank/DDBJ databases">
        <title>Whole Genome Sequences of Colwellia marinimaniae MTCD1.</title>
        <authorList>
            <person name="Kusumoto H."/>
            <person name="Inoue M."/>
            <person name="Tanikawa K."/>
            <person name="Maeji H."/>
            <person name="Cameron J.H."/>
            <person name="Bartlett D.H."/>
        </authorList>
    </citation>
    <scope>NUCLEOTIDE SEQUENCE [LARGE SCALE GENOMIC DNA]</scope>
    <source>
        <strain evidence="2 3">MTCD1</strain>
    </source>
</reference>
<accession>A0ABQ0MWX2</accession>
<dbReference type="SUPFAM" id="SSF47226">
    <property type="entry name" value="Histidine-containing phosphotransfer domain, HPT domain"/>
    <property type="match status" value="1"/>
</dbReference>
<proteinExistence type="predicted"/>
<keyword evidence="3" id="KW-1185">Reference proteome</keyword>
<feature type="transmembrane region" description="Helical" evidence="1">
    <location>
        <begin position="317"/>
        <end position="337"/>
    </location>
</feature>
<sequence length="975" mass="110067">MTTNKTDKNTNNLPGKQVLEQDSKIANKSFYQYFTVYFLAIFLLVVAALSSALWFASQQAKQSHALITEQLLPLQNQFLQLTYLINANKLIDEILLNANADKLMPLQQQLSLQSKKLSLLQSQYKNTYQQWFSKNNVVTNLITRIEASQPSNTRLKNKTLIQLDTLLDALAIQSTNQYLDSHQVQLLSKVEKQLTSIVTMLMPLNLQTSLGVFEQLRQKVDEIFVTDYAKKIASQPGERQSLADIVRDLIRFEDLILTAGLLVKWQGSLRLMADYQQQLVSQQQQLHRILASVLANPVINHNVSADIDVITNKQLSIWQLCVFVASLVSIFVLLCLVRIKIKLVSQYSVNCIGRALEGAQLPINDSSNSMPFNKYHFATEETEQLIKKIQQIKASNYSEIEYLALSDKNQQLEQLIVNNKATQEQLKLELALNKVKTSQDYQIQILLEQQRGKTLYSTVIKQLVLLGSSATIHTSSEHEPSAEENYLYHAHQQGRDLVRKLRQASCYRYWQSSDAVLTLSDVNLVALIQAVLFNLENKLLLDKNTLRLNLDKNIIAEVNLDAELFVEMFRIFIRLLFSQKTESELALNLRLVDKNNGQEEICFTGHVHATGEIRQLPPVLQSFNDESAEQSEIGEYFNSLLRYQHGHNVSANLTEQGYQLSFTLPLAVTNSKQQESHPILSLPGYVTGIEQACTALAAKYIAMPIEVLLAVKSPNKYQRLQQLLQAMGLQTTFVSCELMLQENWQSGRFAVLLTEINCQAFTHFMVDEGDKTSENLALKRGVFSLDSSVVLANKTEAYAHWLVGELTANSSIDDLIIAMQPWLNEQVSDAFSSNNKSQVIPVKSFAFSDQQAESTLSATMADLPSFNFDRYVQHQGTAEIALYMLEEYTTENSELVAQLSQAFTMNDDKNVALAIQALGVNGKILAAEYLLQLCQRWRTLLSNQELDNSAQRQINLLSKTKQAVQAISQDAEAIA</sequence>
<evidence type="ECO:0000313" key="3">
    <source>
        <dbReference type="Proteomes" id="UP000197068"/>
    </source>
</evidence>
<evidence type="ECO:0008006" key="4">
    <source>
        <dbReference type="Google" id="ProtNLM"/>
    </source>
</evidence>
<dbReference type="RefSeq" id="WP_057179393.1">
    <property type="nucleotide sequence ID" value="NZ_BDQM01000020.1"/>
</dbReference>
<gene>
    <name evidence="2" type="ORF">MTCD1_02461</name>
</gene>
<name>A0ABQ0MWX2_9GAMM</name>
<evidence type="ECO:0000256" key="1">
    <source>
        <dbReference type="SAM" id="Phobius"/>
    </source>
</evidence>
<dbReference type="Proteomes" id="UP000197068">
    <property type="component" value="Unassembled WGS sequence"/>
</dbReference>
<keyword evidence="1" id="KW-0472">Membrane</keyword>
<organism evidence="2 3">
    <name type="scientific">Colwellia marinimaniae</name>
    <dbReference type="NCBI Taxonomy" id="1513592"/>
    <lineage>
        <taxon>Bacteria</taxon>
        <taxon>Pseudomonadati</taxon>
        <taxon>Pseudomonadota</taxon>
        <taxon>Gammaproteobacteria</taxon>
        <taxon>Alteromonadales</taxon>
        <taxon>Colwelliaceae</taxon>
        <taxon>Colwellia</taxon>
    </lineage>
</organism>
<dbReference type="InterPro" id="IPR036641">
    <property type="entry name" value="HPT_dom_sf"/>
</dbReference>
<dbReference type="EMBL" id="BDQM01000020">
    <property type="protein sequence ID" value="GAW96838.1"/>
    <property type="molecule type" value="Genomic_DNA"/>
</dbReference>
<protein>
    <recommendedName>
        <fullName evidence="4">Histidine kinase</fullName>
    </recommendedName>
</protein>